<dbReference type="NCBIfam" id="TIGR01845">
    <property type="entry name" value="outer_NodT"/>
    <property type="match status" value="1"/>
</dbReference>
<dbReference type="GO" id="GO:0005886">
    <property type="term" value="C:plasma membrane"/>
    <property type="evidence" value="ECO:0007669"/>
    <property type="project" value="UniProtKB-SubCell"/>
</dbReference>
<evidence type="ECO:0000313" key="4">
    <source>
        <dbReference type="Proteomes" id="UP000292120"/>
    </source>
</evidence>
<dbReference type="Gene3D" id="2.20.200.10">
    <property type="entry name" value="Outer membrane efflux proteins (OEP)"/>
    <property type="match status" value="1"/>
</dbReference>
<keyword evidence="2" id="KW-0449">Lipoprotein</keyword>
<dbReference type="EMBL" id="SIXI01000005">
    <property type="protein sequence ID" value="TBO29449.1"/>
    <property type="molecule type" value="Genomic_DNA"/>
</dbReference>
<dbReference type="Proteomes" id="UP000292120">
    <property type="component" value="Unassembled WGS sequence"/>
</dbReference>
<evidence type="ECO:0000256" key="2">
    <source>
        <dbReference type="RuleBase" id="RU362097"/>
    </source>
</evidence>
<organism evidence="3 4">
    <name type="scientific">Aquabacterium lacunae</name>
    <dbReference type="NCBI Taxonomy" id="2528630"/>
    <lineage>
        <taxon>Bacteria</taxon>
        <taxon>Pseudomonadati</taxon>
        <taxon>Pseudomonadota</taxon>
        <taxon>Betaproteobacteria</taxon>
        <taxon>Burkholderiales</taxon>
        <taxon>Aquabacterium</taxon>
    </lineage>
</organism>
<dbReference type="PANTHER" id="PTHR30203:SF32">
    <property type="entry name" value="CATION EFFLUX SYSTEM PROTEIN CUSC"/>
    <property type="match status" value="1"/>
</dbReference>
<proteinExistence type="inferred from homology"/>
<dbReference type="OrthoDB" id="9770517at2"/>
<dbReference type="InterPro" id="IPR003423">
    <property type="entry name" value="OMP_efflux"/>
</dbReference>
<reference evidence="3 4" key="1">
    <citation type="submission" date="2019-02" db="EMBL/GenBank/DDBJ databases">
        <title>Aquabacterium sp. strain KMB7.</title>
        <authorList>
            <person name="Chen W.-M."/>
        </authorList>
    </citation>
    <scope>NUCLEOTIDE SEQUENCE [LARGE SCALE GENOMIC DNA]</scope>
    <source>
        <strain evidence="3 4">KMB7</strain>
    </source>
</reference>
<keyword evidence="2" id="KW-1134">Transmembrane beta strand</keyword>
<name>A0A4Q9H3W8_9BURK</name>
<keyword evidence="2" id="KW-0812">Transmembrane</keyword>
<gene>
    <name evidence="3" type="ORF">EYS42_13695</name>
</gene>
<evidence type="ECO:0000313" key="3">
    <source>
        <dbReference type="EMBL" id="TBO29449.1"/>
    </source>
</evidence>
<dbReference type="PANTHER" id="PTHR30203">
    <property type="entry name" value="OUTER MEMBRANE CATION EFFLUX PROTEIN"/>
    <property type="match status" value="1"/>
</dbReference>
<sequence>MNCTPRTVAAVPHVSLPSVPLRSVSLAVLASALMAGCSMVPVMPERTLPVAAQWPDGAAAQTAGTPAAAPASLTWRQYFADERLQALIEAALAQNRDLRVAVLNIDQARAAWQIARADQLPTVNAALNGTRQPGSTAPYAVGTTATGGLSISAFELDLFGLVAALSEAASAQFLATEEARKTVQISLVASVAHGYYQWWADQWQLALAEQTLRTREATLKLQQLKFDQGVLNELDLRTAQSAVEQARIAVAQFRRAVQLDANAMTLLLGQPLQPQWAPLVPTLRLSTEGDAEAAAPIIDARKLWPSLSALPVGLPSEVLLKRPDIVQAEQLLKAANANIGAARAARFPRIALTASAGVASNSLEGLFTDGRTAWSFAGNLTAPIFDMGRSAANVQVSELKRDAAVAQYDKAIQTAFREVSDALVSRSTYGDQVQAQQAQVEAEAARFRLSALRYRTGVASQLDLLDAQRSLFAAQQSLISTELARQQAHIGLYKALGGGLEAPATP</sequence>
<dbReference type="SUPFAM" id="SSF56954">
    <property type="entry name" value="Outer membrane efflux proteins (OEP)"/>
    <property type="match status" value="1"/>
</dbReference>
<keyword evidence="4" id="KW-1185">Reference proteome</keyword>
<keyword evidence="2" id="KW-0472">Membrane</keyword>
<dbReference type="InterPro" id="IPR010131">
    <property type="entry name" value="MdtP/NodT-like"/>
</dbReference>
<dbReference type="AlphaFoldDB" id="A0A4Q9H3W8"/>
<evidence type="ECO:0000256" key="1">
    <source>
        <dbReference type="ARBA" id="ARBA00007613"/>
    </source>
</evidence>
<protein>
    <submittedName>
        <fullName evidence="3">Efflux transporter outer membrane subunit</fullName>
    </submittedName>
</protein>
<dbReference type="Pfam" id="PF02321">
    <property type="entry name" value="OEP"/>
    <property type="match status" value="2"/>
</dbReference>
<dbReference type="Gene3D" id="1.20.1600.10">
    <property type="entry name" value="Outer membrane efflux proteins (OEP)"/>
    <property type="match status" value="1"/>
</dbReference>
<dbReference type="GO" id="GO:0015562">
    <property type="term" value="F:efflux transmembrane transporter activity"/>
    <property type="evidence" value="ECO:0007669"/>
    <property type="project" value="InterPro"/>
</dbReference>
<comment type="caution">
    <text evidence="3">The sequence shown here is derived from an EMBL/GenBank/DDBJ whole genome shotgun (WGS) entry which is preliminary data.</text>
</comment>
<keyword evidence="2" id="KW-0564">Palmitate</keyword>
<comment type="subcellular location">
    <subcellularLocation>
        <location evidence="2">Cell membrane</location>
        <topology evidence="2">Lipid-anchor</topology>
    </subcellularLocation>
</comment>
<comment type="similarity">
    <text evidence="1 2">Belongs to the outer membrane factor (OMF) (TC 1.B.17) family.</text>
</comment>
<accession>A0A4Q9H3W8</accession>